<dbReference type="eggNOG" id="ENOG502RMG6">
    <property type="taxonomic scope" value="Eukaryota"/>
</dbReference>
<dbReference type="Proteomes" id="UP000032180">
    <property type="component" value="Chromosome 10"/>
</dbReference>
<dbReference type="AlphaFoldDB" id="A0A0D9XH84"/>
<evidence type="ECO:0000313" key="2">
    <source>
        <dbReference type="EnsemblPlants" id="LPERR10G00260.1"/>
    </source>
</evidence>
<keyword evidence="3" id="KW-1185">Reference proteome</keyword>
<evidence type="ECO:0000256" key="1">
    <source>
        <dbReference type="ARBA" id="ARBA00009861"/>
    </source>
</evidence>
<dbReference type="Gramene" id="LPERR10G00260.1">
    <property type="protein sequence ID" value="LPERR10G00260.1"/>
    <property type="gene ID" value="LPERR10G00260"/>
</dbReference>
<dbReference type="GO" id="GO:0050734">
    <property type="term" value="F:hydroxycinnamoyltransferase activity"/>
    <property type="evidence" value="ECO:0007669"/>
    <property type="project" value="UniProtKB-ARBA"/>
</dbReference>
<dbReference type="InterPro" id="IPR023213">
    <property type="entry name" value="CAT-like_dom_sf"/>
</dbReference>
<dbReference type="Pfam" id="PF02458">
    <property type="entry name" value="Transferase"/>
    <property type="match status" value="1"/>
</dbReference>
<sequence length="419" mass="45197">MVVRPSESVTNGVAFADKMIELSSFDKPLVGIETKVLLVFEHPINDPVETIRRSLSRALVDYYPLAARLAVDSNDYIDCGNLDGVTFAAASANCSIREFITTVDNNPPEASTAMLRELAVNYSAKGGCGRADPLLTLQVTVFTCGGFVVGVAWDHGAADGFGMAQFLLAVGELARGLPTPSVVPLRQSPTKLVVPPFTSAVQRFIGGMPSCDVGMVNVTIPSTFINRIKSTGSDVAFTTFEIVTAVLWQCRTRTVMTDPAAPAVLLFSANGRKQLGLDDAYYGNCTTLQMAMESSGQVASADISDVVRMIRRAKEQISDQDRSGELLRTISELGDRRVGYESVVFVTCWRNIGFEDVDFGGGKTARVTTFSQNLLRPFCVICLPCKWEKGAKVLSGCVAAQHSDAFLKEISTLTNNLTD</sequence>
<proteinExistence type="inferred from homology"/>
<name>A0A0D9XH84_9ORYZ</name>
<reference evidence="3" key="2">
    <citation type="submission" date="2013-12" db="EMBL/GenBank/DDBJ databases">
        <authorList>
            <person name="Yu Y."/>
            <person name="Lee S."/>
            <person name="de Baynast K."/>
            <person name="Wissotski M."/>
            <person name="Liu L."/>
            <person name="Talag J."/>
            <person name="Goicoechea J."/>
            <person name="Angelova A."/>
            <person name="Jetty R."/>
            <person name="Kudrna D."/>
            <person name="Golser W."/>
            <person name="Rivera L."/>
            <person name="Zhang J."/>
            <person name="Wing R."/>
        </authorList>
    </citation>
    <scope>NUCLEOTIDE SEQUENCE</scope>
</reference>
<comment type="similarity">
    <text evidence="1">Belongs to the plant acyltransferase family.</text>
</comment>
<dbReference type="InterPro" id="IPR050898">
    <property type="entry name" value="Plant_acyltransferase"/>
</dbReference>
<dbReference type="EnsemblPlants" id="LPERR10G00260.1">
    <property type="protein sequence ID" value="LPERR10G00260.1"/>
    <property type="gene ID" value="LPERR10G00260"/>
</dbReference>
<evidence type="ECO:0000313" key="3">
    <source>
        <dbReference type="Proteomes" id="UP000032180"/>
    </source>
</evidence>
<dbReference type="Gene3D" id="3.30.559.10">
    <property type="entry name" value="Chloramphenicol acetyltransferase-like domain"/>
    <property type="match status" value="2"/>
</dbReference>
<reference evidence="2 3" key="1">
    <citation type="submission" date="2012-08" db="EMBL/GenBank/DDBJ databases">
        <title>Oryza genome evolution.</title>
        <authorList>
            <person name="Wing R.A."/>
        </authorList>
    </citation>
    <scope>NUCLEOTIDE SEQUENCE</scope>
</reference>
<reference evidence="2" key="3">
    <citation type="submission" date="2015-04" db="UniProtKB">
        <authorList>
            <consortium name="EnsemblPlants"/>
        </authorList>
    </citation>
    <scope>IDENTIFICATION</scope>
</reference>
<dbReference type="PANTHER" id="PTHR31147:SF61">
    <property type="entry name" value="ACYL TRANSFERASE 15"/>
    <property type="match status" value="1"/>
</dbReference>
<accession>A0A0D9XH84</accession>
<dbReference type="HOGENOM" id="CLU_014546_2_0_1"/>
<protein>
    <submittedName>
        <fullName evidence="2">Uncharacterized protein</fullName>
    </submittedName>
</protein>
<organism evidence="2 3">
    <name type="scientific">Leersia perrieri</name>
    <dbReference type="NCBI Taxonomy" id="77586"/>
    <lineage>
        <taxon>Eukaryota</taxon>
        <taxon>Viridiplantae</taxon>
        <taxon>Streptophyta</taxon>
        <taxon>Embryophyta</taxon>
        <taxon>Tracheophyta</taxon>
        <taxon>Spermatophyta</taxon>
        <taxon>Magnoliopsida</taxon>
        <taxon>Liliopsida</taxon>
        <taxon>Poales</taxon>
        <taxon>Poaceae</taxon>
        <taxon>BOP clade</taxon>
        <taxon>Oryzoideae</taxon>
        <taxon>Oryzeae</taxon>
        <taxon>Oryzinae</taxon>
        <taxon>Leersia</taxon>
    </lineage>
</organism>
<dbReference type="PANTHER" id="PTHR31147">
    <property type="entry name" value="ACYL TRANSFERASE 4"/>
    <property type="match status" value="1"/>
</dbReference>